<feature type="transmembrane region" description="Helical" evidence="9">
    <location>
        <begin position="335"/>
        <end position="353"/>
    </location>
</feature>
<feature type="transmembrane region" description="Helical" evidence="9">
    <location>
        <begin position="365"/>
        <end position="386"/>
    </location>
</feature>
<comment type="subcellular location">
    <subcellularLocation>
        <location evidence="1">Cell inner membrane</location>
        <topology evidence="1">Multi-pass membrane protein</topology>
    </subcellularLocation>
</comment>
<dbReference type="PANTHER" id="PTHR33529">
    <property type="entry name" value="SLR0882 PROTEIN-RELATED"/>
    <property type="match status" value="1"/>
</dbReference>
<evidence type="ECO:0000313" key="10">
    <source>
        <dbReference type="EMBL" id="TCP06416.1"/>
    </source>
</evidence>
<keyword evidence="11" id="KW-1185">Reference proteome</keyword>
<accession>A0ABY2BYW7</accession>
<dbReference type="InterPro" id="IPR030922">
    <property type="entry name" value="LptF"/>
</dbReference>
<proteinExistence type="predicted"/>
<dbReference type="Pfam" id="PF03739">
    <property type="entry name" value="LptF_LptG"/>
    <property type="match status" value="1"/>
</dbReference>
<name>A0ABY2BYW7_9NEIS</name>
<evidence type="ECO:0000256" key="7">
    <source>
        <dbReference type="ARBA" id="ARBA00022989"/>
    </source>
</evidence>
<dbReference type="InterPro" id="IPR005495">
    <property type="entry name" value="LptG/LptF_permease"/>
</dbReference>
<evidence type="ECO:0000256" key="2">
    <source>
        <dbReference type="ARBA" id="ARBA00014213"/>
    </source>
</evidence>
<reference evidence="10 11" key="1">
    <citation type="submission" date="2019-03" db="EMBL/GenBank/DDBJ databases">
        <title>Genomic Encyclopedia of Type Strains, Phase IV (KMG-IV): sequencing the most valuable type-strain genomes for metagenomic binning, comparative biology and taxonomic classification.</title>
        <authorList>
            <person name="Goeker M."/>
        </authorList>
    </citation>
    <scope>NUCLEOTIDE SEQUENCE [LARGE SCALE GENOMIC DNA]</scope>
    <source>
        <strain evidence="10 11">DSM 17474</strain>
    </source>
</reference>
<evidence type="ECO:0000256" key="5">
    <source>
        <dbReference type="ARBA" id="ARBA00022519"/>
    </source>
</evidence>
<sequence>MFQTAWLSRTGRLKTEYRLIVLQYSGRLKPCTATANPLFMIYQRNFIKELSFTAVGIFVVLLAILVSTQAINLLGRAADGRVAIDAVVALVGFWIIGMTPLLLVLTAYISTLTVLTRYWRDSEMSVWLSCGLALKQWVRPVLQFAVPFAILIALMQLWVMPWAELRSREYAEILKQKQELSMVEAGEFRALGKSRGRVYFVETFDTDSGVMKNLFLRERDDKGNDNIVFAKAGEFSLKNNQRTLELKQGYRYSGTPGQADYNQVSFQSLSLVISAAPKIIDPVSHRRTIPTAQLFGSSNPQYQAELMWRLSLPISVLILSILAVPLSYFNPRTGHTYNILIAIGFYLIYQNGLTFLRNAVEEGKLNFWLGMLPLHLLILAAAILLLRVRSLPAQPFWQALKNSLKGGAE</sequence>
<feature type="transmembrane region" description="Helical" evidence="9">
    <location>
        <begin position="310"/>
        <end position="329"/>
    </location>
</feature>
<feature type="transmembrane region" description="Helical" evidence="9">
    <location>
        <begin position="141"/>
        <end position="159"/>
    </location>
</feature>
<dbReference type="PANTHER" id="PTHR33529:SF7">
    <property type="entry name" value="LIPOPOLYSACCHARIDE EXPORT SYSTEM PERMEASE PROTEIN LPTF"/>
    <property type="match status" value="1"/>
</dbReference>
<evidence type="ECO:0000256" key="4">
    <source>
        <dbReference type="ARBA" id="ARBA00022475"/>
    </source>
</evidence>
<protein>
    <recommendedName>
        <fullName evidence="2">Lipopolysaccharide export system permease protein LptF</fullName>
    </recommendedName>
</protein>
<organism evidence="10 11">
    <name type="scientific">Uruburuella suis</name>
    <dbReference type="NCBI Taxonomy" id="252130"/>
    <lineage>
        <taxon>Bacteria</taxon>
        <taxon>Pseudomonadati</taxon>
        <taxon>Pseudomonadota</taxon>
        <taxon>Betaproteobacteria</taxon>
        <taxon>Neisseriales</taxon>
        <taxon>Neisseriaceae</taxon>
        <taxon>Uruburuella</taxon>
    </lineage>
</organism>
<keyword evidence="3" id="KW-0813">Transport</keyword>
<keyword evidence="7 9" id="KW-1133">Transmembrane helix</keyword>
<gene>
    <name evidence="10" type="ORF">EV680_11243</name>
</gene>
<dbReference type="EMBL" id="SLXE01000012">
    <property type="protein sequence ID" value="TCP06416.1"/>
    <property type="molecule type" value="Genomic_DNA"/>
</dbReference>
<evidence type="ECO:0000256" key="9">
    <source>
        <dbReference type="SAM" id="Phobius"/>
    </source>
</evidence>
<keyword evidence="5" id="KW-0997">Cell inner membrane</keyword>
<evidence type="ECO:0000256" key="6">
    <source>
        <dbReference type="ARBA" id="ARBA00022692"/>
    </source>
</evidence>
<keyword evidence="6 9" id="KW-0812">Transmembrane</keyword>
<comment type="caution">
    <text evidence="10">The sequence shown here is derived from an EMBL/GenBank/DDBJ whole genome shotgun (WGS) entry which is preliminary data.</text>
</comment>
<feature type="transmembrane region" description="Helical" evidence="9">
    <location>
        <begin position="86"/>
        <end position="109"/>
    </location>
</feature>
<keyword evidence="8 9" id="KW-0472">Membrane</keyword>
<evidence type="ECO:0000256" key="3">
    <source>
        <dbReference type="ARBA" id="ARBA00022448"/>
    </source>
</evidence>
<evidence type="ECO:0000256" key="1">
    <source>
        <dbReference type="ARBA" id="ARBA00004429"/>
    </source>
</evidence>
<dbReference type="Proteomes" id="UP000294721">
    <property type="component" value="Unassembled WGS sequence"/>
</dbReference>
<keyword evidence="4" id="KW-1003">Cell membrane</keyword>
<feature type="transmembrane region" description="Helical" evidence="9">
    <location>
        <begin position="50"/>
        <end position="74"/>
    </location>
</feature>
<evidence type="ECO:0000256" key="8">
    <source>
        <dbReference type="ARBA" id="ARBA00023136"/>
    </source>
</evidence>
<evidence type="ECO:0000313" key="11">
    <source>
        <dbReference type="Proteomes" id="UP000294721"/>
    </source>
</evidence>
<dbReference type="NCBIfam" id="TIGR04407">
    <property type="entry name" value="LptF_YjgP"/>
    <property type="match status" value="1"/>
</dbReference>